<dbReference type="EMBL" id="JAIHNG010000165">
    <property type="protein sequence ID" value="KAI5949043.1"/>
    <property type="molecule type" value="Genomic_DNA"/>
</dbReference>
<dbReference type="GO" id="GO:0000976">
    <property type="term" value="F:transcription cis-regulatory region binding"/>
    <property type="evidence" value="ECO:0007669"/>
    <property type="project" value="TreeGrafter"/>
</dbReference>
<dbReference type="PANTHER" id="PTHR10598:SF0">
    <property type="entry name" value="SET1_ASH2 HISTONE METHYLTRANSFERASE COMPLEX SUBUNIT ASH2"/>
    <property type="match status" value="1"/>
</dbReference>
<keyword evidence="2" id="KW-0539">Nucleus</keyword>
<evidence type="ECO:0000256" key="1">
    <source>
        <dbReference type="ARBA" id="ARBA00004123"/>
    </source>
</evidence>
<organism evidence="6 7">
    <name type="scientific">Candida theae</name>
    <dbReference type="NCBI Taxonomy" id="1198502"/>
    <lineage>
        <taxon>Eukaryota</taxon>
        <taxon>Fungi</taxon>
        <taxon>Dikarya</taxon>
        <taxon>Ascomycota</taxon>
        <taxon>Saccharomycotina</taxon>
        <taxon>Pichiomycetes</taxon>
        <taxon>Debaryomycetaceae</taxon>
        <taxon>Candida/Lodderomyces clade</taxon>
        <taxon>Candida</taxon>
    </lineage>
</organism>
<gene>
    <name evidence="6" type="ORF">KGF57_004873</name>
</gene>
<dbReference type="Proteomes" id="UP001204833">
    <property type="component" value="Unassembled WGS sequence"/>
</dbReference>
<dbReference type="SUPFAM" id="SSF49899">
    <property type="entry name" value="Concanavalin A-like lectins/glucanases"/>
    <property type="match status" value="1"/>
</dbReference>
<comment type="similarity">
    <text evidence="3">Belongs to the cclA family.</text>
</comment>
<keyword evidence="7" id="KW-1185">Reference proteome</keyword>
<dbReference type="Pfam" id="PF00622">
    <property type="entry name" value="SPRY"/>
    <property type="match status" value="1"/>
</dbReference>
<evidence type="ECO:0000313" key="6">
    <source>
        <dbReference type="EMBL" id="KAI5949043.1"/>
    </source>
</evidence>
<evidence type="ECO:0000259" key="5">
    <source>
        <dbReference type="PROSITE" id="PS50188"/>
    </source>
</evidence>
<dbReference type="CDD" id="cd12872">
    <property type="entry name" value="SPRY_Ash2"/>
    <property type="match status" value="1"/>
</dbReference>
<dbReference type="InterPro" id="IPR043136">
    <property type="entry name" value="B30.2/SPRY_sf"/>
</dbReference>
<feature type="compositionally biased region" description="Polar residues" evidence="4">
    <location>
        <begin position="21"/>
        <end position="46"/>
    </location>
</feature>
<protein>
    <submittedName>
        <fullName evidence="6">ASH2</fullName>
    </submittedName>
</protein>
<dbReference type="GeneID" id="76152917"/>
<evidence type="ECO:0000256" key="4">
    <source>
        <dbReference type="SAM" id="MobiDB-lite"/>
    </source>
</evidence>
<dbReference type="FunFam" id="2.60.120.920:FF:000043">
    <property type="entry name" value="Protein TRAUCO"/>
    <property type="match status" value="1"/>
</dbReference>
<dbReference type="GO" id="GO:0048188">
    <property type="term" value="C:Set1C/COMPASS complex"/>
    <property type="evidence" value="ECO:0007669"/>
    <property type="project" value="InterPro"/>
</dbReference>
<comment type="subcellular location">
    <subcellularLocation>
        <location evidence="1">Nucleus</location>
    </subcellularLocation>
</comment>
<dbReference type="PANTHER" id="PTHR10598">
    <property type="entry name" value="SET1/ASH2 HISTONE METHYLTRANSFERASE COMPLEX SUBUNIT ASH2"/>
    <property type="match status" value="1"/>
</dbReference>
<dbReference type="PROSITE" id="PS50188">
    <property type="entry name" value="B302_SPRY"/>
    <property type="match status" value="1"/>
</dbReference>
<feature type="domain" description="B30.2/SPRY" evidence="5">
    <location>
        <begin position="101"/>
        <end position="292"/>
    </location>
</feature>
<dbReference type="Gene3D" id="2.60.120.920">
    <property type="match status" value="1"/>
</dbReference>
<dbReference type="SMART" id="SM00449">
    <property type="entry name" value="SPRY"/>
    <property type="match status" value="1"/>
</dbReference>
<dbReference type="AlphaFoldDB" id="A0AAD5BB34"/>
<reference evidence="6 7" key="1">
    <citation type="journal article" date="2022" name="DNA Res.">
        <title>Genome analysis of five recently described species of the CUG-Ser clade uncovers Candida theae as a new hybrid lineage with pathogenic potential in the Candida parapsilosis species complex.</title>
        <authorList>
            <person name="Mixao V."/>
            <person name="Del Olmo V."/>
            <person name="Hegedusova E."/>
            <person name="Saus E."/>
            <person name="Pryszcz L."/>
            <person name="Cillingova A."/>
            <person name="Nosek J."/>
            <person name="Gabaldon T."/>
        </authorList>
    </citation>
    <scope>NUCLEOTIDE SEQUENCE [LARGE SCALE GENOMIC DNA]</scope>
    <source>
        <strain evidence="6 7">CBS 12239</strain>
    </source>
</reference>
<dbReference type="InterPro" id="IPR037353">
    <property type="entry name" value="ASH2"/>
</dbReference>
<dbReference type="RefSeq" id="XP_051606553.1">
    <property type="nucleotide sequence ID" value="XM_051754428.1"/>
</dbReference>
<evidence type="ECO:0000256" key="3">
    <source>
        <dbReference type="ARBA" id="ARBA00038149"/>
    </source>
</evidence>
<comment type="caution">
    <text evidence="6">The sequence shown here is derived from an EMBL/GenBank/DDBJ whole genome shotgun (WGS) entry which is preliminary data.</text>
</comment>
<dbReference type="InterPro" id="IPR001870">
    <property type="entry name" value="B30.2/SPRY"/>
</dbReference>
<feature type="region of interest" description="Disordered" evidence="4">
    <location>
        <begin position="1"/>
        <end position="46"/>
    </location>
</feature>
<evidence type="ECO:0000313" key="7">
    <source>
        <dbReference type="Proteomes" id="UP001204833"/>
    </source>
</evidence>
<dbReference type="InterPro" id="IPR003877">
    <property type="entry name" value="SPRY_dom"/>
</dbReference>
<sequence length="461" mass="52705">MRQGFSEEPSIEPQIQAIDDGSTSTRLDAPSPNNKKASKPTSKQHNVIIQPRLRPMPFKLQDIPPPALPVPTKVQTVNGVSYFQVEDLPVNRRGFKYKLCRPNPLFTSNFYSTTDLSPYQACVSLFDRSSGILFSQDSMSVTSPQGWRSARSNVGIREGSYYFEFKILNADENSHVRVGVARREASLEAPVGYDAYGYGIRDVDGELMFISRRKNVCVENGFTTGDVVGFLIELPSLKEHKREIREFVESKTAEISTQHQAKKKKTKWKQNTVEQNEIFNAHDNIVRDQIPTKSKGALYYDQYEYTKTKTMDHLLNPITVFGEKAVIEMDDKTKNIPVIANSRIRVFKNGVEQDSCIDNLYSFLPTNIEEREDLNLEPNVQQQQNPGYRNTDDSTLGYYPMLSTFQNGAVRLNAGPDFEFPPPEPVKPLNDRYEEQVIEEWYWDVLDEVEAQYLDSFDDDN</sequence>
<proteinExistence type="inferred from homology"/>
<evidence type="ECO:0000256" key="2">
    <source>
        <dbReference type="ARBA" id="ARBA00023242"/>
    </source>
</evidence>
<accession>A0AAD5BB34</accession>
<name>A0AAD5BB34_9ASCO</name>
<dbReference type="InterPro" id="IPR013320">
    <property type="entry name" value="ConA-like_dom_sf"/>
</dbReference>